<gene>
    <name evidence="2" type="ORF">H0194_08070</name>
</gene>
<reference evidence="2 3" key="1">
    <citation type="submission" date="2020-07" db="EMBL/GenBank/DDBJ databases">
        <title>Complete genome and description of Corynebacterium incognita strain Marseille-Q3630 sp. nov.</title>
        <authorList>
            <person name="Boxberger M."/>
        </authorList>
    </citation>
    <scope>NUCLEOTIDE SEQUENCE [LARGE SCALE GENOMIC DNA]</scope>
    <source>
        <strain evidence="2 3">Marseille-Q3630</strain>
    </source>
</reference>
<feature type="region of interest" description="Disordered" evidence="1">
    <location>
        <begin position="85"/>
        <end position="108"/>
    </location>
</feature>
<protein>
    <submittedName>
        <fullName evidence="2">Uncharacterized protein</fullName>
    </submittedName>
</protein>
<evidence type="ECO:0000256" key="1">
    <source>
        <dbReference type="SAM" id="MobiDB-lite"/>
    </source>
</evidence>
<keyword evidence="3" id="KW-1185">Reference proteome</keyword>
<dbReference type="RefSeq" id="WP_185175418.1">
    <property type="nucleotide sequence ID" value="NZ_CP059404.1"/>
</dbReference>
<dbReference type="AlphaFoldDB" id="A0A7G7CN66"/>
<evidence type="ECO:0000313" key="2">
    <source>
        <dbReference type="EMBL" id="QNE89032.1"/>
    </source>
</evidence>
<evidence type="ECO:0000313" key="3">
    <source>
        <dbReference type="Proteomes" id="UP000515743"/>
    </source>
</evidence>
<organism evidence="2 3">
    <name type="scientific">Corynebacterium incognita</name>
    <dbReference type="NCBI Taxonomy" id="2754725"/>
    <lineage>
        <taxon>Bacteria</taxon>
        <taxon>Bacillati</taxon>
        <taxon>Actinomycetota</taxon>
        <taxon>Actinomycetes</taxon>
        <taxon>Mycobacteriales</taxon>
        <taxon>Corynebacteriaceae</taxon>
        <taxon>Corynebacterium</taxon>
    </lineage>
</organism>
<dbReference type="KEGG" id="cik:H0194_08070"/>
<dbReference type="Proteomes" id="UP000515743">
    <property type="component" value="Chromosome"/>
</dbReference>
<proteinExistence type="predicted"/>
<accession>A0A7G7CN66</accession>
<dbReference type="EMBL" id="CP059404">
    <property type="protein sequence ID" value="QNE89032.1"/>
    <property type="molecule type" value="Genomic_DNA"/>
</dbReference>
<feature type="compositionally biased region" description="Low complexity" evidence="1">
    <location>
        <begin position="8"/>
        <end position="18"/>
    </location>
</feature>
<sequence>MTEFENQTTTPHTTTPHTFAIDPEYARRLAADLADAASLPQPQLPENLESPSEDFLTALNAALTSLDERNAQLIADALHLADTGKTTADAAEQEDAQTAGDFDSGLRGPAAWEEFGAVI</sequence>
<feature type="region of interest" description="Disordered" evidence="1">
    <location>
        <begin position="1"/>
        <end position="20"/>
    </location>
</feature>
<name>A0A7G7CN66_9CORY</name>